<dbReference type="InterPro" id="IPR047187">
    <property type="entry name" value="SF1_C_Upf1"/>
</dbReference>
<proteinExistence type="predicted"/>
<organism evidence="5 6">
    <name type="scientific">Neurospora intermedia</name>
    <dbReference type="NCBI Taxonomy" id="5142"/>
    <lineage>
        <taxon>Eukaryota</taxon>
        <taxon>Fungi</taxon>
        <taxon>Dikarya</taxon>
        <taxon>Ascomycota</taxon>
        <taxon>Pezizomycotina</taxon>
        <taxon>Sordariomycetes</taxon>
        <taxon>Sordariomycetidae</taxon>
        <taxon>Sordariales</taxon>
        <taxon>Sordariaceae</taxon>
        <taxon>Neurospora</taxon>
    </lineage>
</organism>
<dbReference type="Proteomes" id="UP001451303">
    <property type="component" value="Unassembled WGS sequence"/>
</dbReference>
<feature type="domain" description="DNA2/NAM7 helicase-like C-terminal" evidence="4">
    <location>
        <begin position="950"/>
        <end position="1183"/>
    </location>
</feature>
<dbReference type="Pfam" id="PF13087">
    <property type="entry name" value="AAA_12"/>
    <property type="match status" value="1"/>
</dbReference>
<dbReference type="Gene3D" id="3.40.50.300">
    <property type="entry name" value="P-loop containing nucleotide triphosphate hydrolases"/>
    <property type="match status" value="3"/>
</dbReference>
<dbReference type="PANTHER" id="PTHR10887">
    <property type="entry name" value="DNA2/NAM7 HELICASE FAMILY"/>
    <property type="match status" value="1"/>
</dbReference>
<evidence type="ECO:0000313" key="6">
    <source>
        <dbReference type="Proteomes" id="UP001451303"/>
    </source>
</evidence>
<dbReference type="SUPFAM" id="SSF52540">
    <property type="entry name" value="P-loop containing nucleoside triphosphate hydrolases"/>
    <property type="match status" value="1"/>
</dbReference>
<evidence type="ECO:0008006" key="7">
    <source>
        <dbReference type="Google" id="ProtNLM"/>
    </source>
</evidence>
<dbReference type="InterPro" id="IPR041679">
    <property type="entry name" value="DNA2/NAM7-like_C"/>
</dbReference>
<accession>A0ABR3CYW8</accession>
<dbReference type="InterPro" id="IPR027417">
    <property type="entry name" value="P-loop_NTPase"/>
</dbReference>
<dbReference type="EMBL" id="JAVLET010000018">
    <property type="protein sequence ID" value="KAL0465268.1"/>
    <property type="molecule type" value="Genomic_DNA"/>
</dbReference>
<protein>
    <recommendedName>
        <fullName evidence="7">P-loop containing nucleoside triphosphate hydrolase protein</fullName>
    </recommendedName>
</protein>
<name>A0ABR3CYW8_NEUIN</name>
<evidence type="ECO:0000256" key="2">
    <source>
        <dbReference type="SAM" id="MobiDB-lite"/>
    </source>
</evidence>
<dbReference type="PANTHER" id="PTHR10887:SF445">
    <property type="entry name" value="NFX1-TYPE ZINC FINGER-CONTAINING PROTEIN 1"/>
    <property type="match status" value="1"/>
</dbReference>
<feature type="compositionally biased region" description="Polar residues" evidence="2">
    <location>
        <begin position="262"/>
        <end position="271"/>
    </location>
</feature>
<feature type="compositionally biased region" description="Polar residues" evidence="2">
    <location>
        <begin position="1"/>
        <end position="46"/>
    </location>
</feature>
<keyword evidence="1" id="KW-0378">Hydrolase</keyword>
<evidence type="ECO:0000313" key="5">
    <source>
        <dbReference type="EMBL" id="KAL0465268.1"/>
    </source>
</evidence>
<feature type="domain" description="DNA2/NAM7 helicase helicase" evidence="3">
    <location>
        <begin position="609"/>
        <end position="933"/>
    </location>
</feature>
<comment type="caution">
    <text evidence="5">The sequence shown here is derived from an EMBL/GenBank/DDBJ whole genome shotgun (WGS) entry which is preliminary data.</text>
</comment>
<feature type="region of interest" description="Disordered" evidence="2">
    <location>
        <begin position="1"/>
        <end position="61"/>
    </location>
</feature>
<evidence type="ECO:0000259" key="4">
    <source>
        <dbReference type="Pfam" id="PF13087"/>
    </source>
</evidence>
<keyword evidence="1" id="KW-0067">ATP-binding</keyword>
<dbReference type="InterPro" id="IPR041677">
    <property type="entry name" value="DNA2/NAM7_AAA_11"/>
</dbReference>
<dbReference type="CDD" id="cd18808">
    <property type="entry name" value="SF1_C_Upf1"/>
    <property type="match status" value="1"/>
</dbReference>
<dbReference type="Pfam" id="PF13086">
    <property type="entry name" value="AAA_11"/>
    <property type="match status" value="1"/>
</dbReference>
<dbReference type="CDD" id="cd06008">
    <property type="entry name" value="NF-X1-zinc-finger"/>
    <property type="match status" value="1"/>
</dbReference>
<keyword evidence="1" id="KW-0547">Nucleotide-binding</keyword>
<sequence>MSKANNQNPPKAQLQQQTPVTEAQKSVQNQPQAQQPKSHVQQTTLAKMQAAQPSDRRQKAAYNRWKESLKCRKLRDSGANSLQHIWAEAHSLLETQSSLSHSCLLADLVDGKTGGPFILRQTISTSLNHQNWKYRLALYEALLKVITHPSLLAHPTASSNHLAMLYTFIGEEDGVEGIEWLTTLTSLFHRAQVQQIPSLVYFTAKALKKLLDRYPPLKYDKRSHALRDVLHILLAAGAAQGSKVAPKTGGTTARSAPAPIGGTNTSHSPQAPTAAKQTHLRANQPQLVTPSPGAKPGGRHDNDRLAIADIQILPTYAEIISQQLEYLPTTDFTQESFLKDPRGRYVDTLFRLYRHNTFSTVKDFLREQLACSPAENRSNTNPSELGQNGLAHFYNAAVIQKVGVELDNGITCAISFLQLPHLRDLSRTHQAKWWVESARLQPGKLLVMVVSHRGRRRMLYLIGGDEWQERHLSNRFKERMSGMRPTVFVKLARETEEDITLLNELHVAQVQGHLFELCGLIPQAYGPTLTNIQRMSMDTGLAFQQWIVPTSRTAIQHPTVPPPAYARNQGFAYKLDCISKKEQPIGMKLDPNETPKGKDMTALQKATGLNASQAQALVAALSQEFVLIQGPPGTGKTHVGLQIVKVLVEHQTTCQLSPIFIVCETNHALDQFGEHIVEAGIKNVIRVGSRSKSKILETYNLCRRRKKETTKEEKKAKLEARRNIGKTLYCVRDCLGAIHQAMTGRPGWPLLKEFLSTEHPRIYSQLKPEDAAGFTLVGDPVVNWLGQRLAQSAKGSQTNAPNHSDLIVKAEANILSLAVGERWTLVDHWLDQLARNQTRSLMRHLHHAQCLRPLLARVKADIDCRILRGADIVLMTTSRLAADNEMLRKLKPKVIICEEAAEVMEPRMMAAFIPGVEHLIQIGDHQQLRPLVQNSMQFSMETQVGKHYQLDRSLFERRVTGEPGMKPLPVIQLNEQQRMPPEISALIRNNVYKDLRDGSRVKDRPMVVGLRDRLFWWDHDYEEDIGLNAAQGMSYINSREVAMATALVRHLVRQGVYEGKDIAILTPYAGQLLKLQAALDEYFEVVLSERDEERLAAQGFDKKNMVEDSEIPTQTLLPSGKMQMKDGIRLATVDGFQGEQAKVIIISLVRSNKKSKVGFLRLKNRINVLLSRVQHGMYLIGNAATFPAVDMWKDVYRQISARKAAGPSIPLCCPRHPKTPIHCTSPEDFVYVSPEGGCTLACADRLPVCGHPCPNKCHSEMLHKAVICPKPCSRVRETCKHACPKVCGRECGKCMVMVNDIKLPCGHTKGKLLCYQLLDLKSVLCRVKVDKQAPACGHRVTVDCSTDVSSSRFLCEANCNTLLPCNHKCQGTCWLCRQGTHGQEERVAVEHKTCEICQPSTWGLGDIERMLTFVDGQLRQSADNADVDTAKQLFLGKELAADDHGELPDGPPFQDRYESCNKLLALCQQTQERMVAHESLTEAMNELSLGPKASSDPRAQKAGALPAQLKVLGARLIEHKVQEAILRDKFRLSVKMGEDQNLLGTRADLELQRSVGSFLQTGTVLLDDCSEAKLPRLAFIAAILHARVALMVLLYHQSQSVHVLDLDAARDHDVRAAGEKQVAKRLERIFGLFSTAQGLCDESSGDDADLRRCLQEVLWFRKKRVEQLELKEVVEAVGEAPVVFVLKK</sequence>
<dbReference type="InterPro" id="IPR045055">
    <property type="entry name" value="DNA2/NAM7-like"/>
</dbReference>
<reference evidence="5 6" key="1">
    <citation type="submission" date="2023-09" db="EMBL/GenBank/DDBJ databases">
        <title>Multi-omics analysis of a traditional fermented food reveals byproduct-associated fungal strains for waste-to-food upcycling.</title>
        <authorList>
            <consortium name="Lawrence Berkeley National Laboratory"/>
            <person name="Rekdal V.M."/>
            <person name="Villalobos-Escobedo J.M."/>
            <person name="Rodriguez-Valeron N."/>
            <person name="Garcia M.O."/>
            <person name="Vasquez D.P."/>
            <person name="Damayanti I."/>
            <person name="Sorensen P.M."/>
            <person name="Baidoo E.E."/>
            <person name="De Carvalho A.C."/>
            <person name="Riley R."/>
            <person name="Lipzen A."/>
            <person name="He G."/>
            <person name="Yan M."/>
            <person name="Haridas S."/>
            <person name="Daum C."/>
            <person name="Yoshinaga Y."/>
            <person name="Ng V."/>
            <person name="Grigoriev I.V."/>
            <person name="Munk R."/>
            <person name="Nuraida L."/>
            <person name="Wijaya C.H."/>
            <person name="Morales P.-C."/>
            <person name="Keasling J.D."/>
        </authorList>
    </citation>
    <scope>NUCLEOTIDE SEQUENCE [LARGE SCALE GENOMIC DNA]</scope>
    <source>
        <strain evidence="5 6">FGSC 2613</strain>
    </source>
</reference>
<evidence type="ECO:0000256" key="1">
    <source>
        <dbReference type="ARBA" id="ARBA00022806"/>
    </source>
</evidence>
<keyword evidence="6" id="KW-1185">Reference proteome</keyword>
<feature type="region of interest" description="Disordered" evidence="2">
    <location>
        <begin position="243"/>
        <end position="302"/>
    </location>
</feature>
<gene>
    <name evidence="5" type="ORF">QR685DRAFT_539117</name>
</gene>
<keyword evidence="1" id="KW-0347">Helicase</keyword>
<feature type="compositionally biased region" description="Polar residues" evidence="2">
    <location>
        <begin position="280"/>
        <end position="289"/>
    </location>
</feature>
<evidence type="ECO:0000259" key="3">
    <source>
        <dbReference type="Pfam" id="PF13086"/>
    </source>
</evidence>